<dbReference type="EC" id="2.3.1.-" evidence="4"/>
<dbReference type="AlphaFoldDB" id="A0A1W6NXG4"/>
<dbReference type="OrthoDB" id="9803233at2"/>
<dbReference type="RefSeq" id="WP_085787196.1">
    <property type="nucleotide sequence ID" value="NZ_CP019937.1"/>
</dbReference>
<dbReference type="InterPro" id="IPR000182">
    <property type="entry name" value="GNAT_dom"/>
</dbReference>
<name>A0A1W6NXG4_9RHOB</name>
<dbReference type="Proteomes" id="UP000242447">
    <property type="component" value="Chromosome"/>
</dbReference>
<evidence type="ECO:0000256" key="1">
    <source>
        <dbReference type="ARBA" id="ARBA00022679"/>
    </source>
</evidence>
<sequence length="152" mass="16711">MIAISIRKGDPLSADGRRLLEASQAYLRSLYPPEDNYFLSIEALADPSITFLIAYDDTAALGCVALADKGEYGEVKSLWVDPNTRGKSVGAALMETLEGRARARKLKMLKLETGDTLHAAHRLYKRVGYTICGPFGDYREGPHSVFMEKALA</sequence>
<organism evidence="4 5">
    <name type="scientific">Ketogulonicigenium robustum</name>
    <dbReference type="NCBI Taxonomy" id="92947"/>
    <lineage>
        <taxon>Bacteria</taxon>
        <taxon>Pseudomonadati</taxon>
        <taxon>Pseudomonadota</taxon>
        <taxon>Alphaproteobacteria</taxon>
        <taxon>Rhodobacterales</taxon>
        <taxon>Roseobacteraceae</taxon>
        <taxon>Ketogulonicigenium</taxon>
    </lineage>
</organism>
<dbReference type="Gene3D" id="3.40.630.30">
    <property type="match status" value="1"/>
</dbReference>
<dbReference type="Pfam" id="PF00583">
    <property type="entry name" value="Acetyltransf_1"/>
    <property type="match status" value="1"/>
</dbReference>
<dbReference type="PANTHER" id="PTHR43877:SF5">
    <property type="entry name" value="BLL8307 PROTEIN"/>
    <property type="match status" value="1"/>
</dbReference>
<keyword evidence="2 4" id="KW-0012">Acyltransferase</keyword>
<feature type="domain" description="N-acetyltransferase" evidence="3">
    <location>
        <begin position="4"/>
        <end position="152"/>
    </location>
</feature>
<reference evidence="4 5" key="1">
    <citation type="submission" date="2017-02" db="EMBL/GenBank/DDBJ databases">
        <title>Ketogulonicigenium robustum SPU B003 Genome sequencing and assembly.</title>
        <authorList>
            <person name="Li Y."/>
            <person name="Liu L."/>
            <person name="Wang C."/>
            <person name="Zhang M."/>
            <person name="Zhang T."/>
            <person name="Zhang Y."/>
        </authorList>
    </citation>
    <scope>NUCLEOTIDE SEQUENCE [LARGE SCALE GENOMIC DNA]</scope>
    <source>
        <strain evidence="4 5">SPU_B003</strain>
    </source>
</reference>
<gene>
    <name evidence="4" type="primary">yedL</name>
    <name evidence="4" type="ORF">BVG79_00436</name>
</gene>
<dbReference type="CDD" id="cd04301">
    <property type="entry name" value="NAT_SF"/>
    <property type="match status" value="1"/>
</dbReference>
<dbReference type="STRING" id="92947.BVG79_00436"/>
<dbReference type="KEGG" id="kro:BVG79_00436"/>
<keyword evidence="1 4" id="KW-0808">Transferase</keyword>
<dbReference type="SUPFAM" id="SSF55729">
    <property type="entry name" value="Acyl-CoA N-acyltransferases (Nat)"/>
    <property type="match status" value="1"/>
</dbReference>
<dbReference type="PROSITE" id="PS51186">
    <property type="entry name" value="GNAT"/>
    <property type="match status" value="1"/>
</dbReference>
<dbReference type="PANTHER" id="PTHR43877">
    <property type="entry name" value="AMINOALKYLPHOSPHONATE N-ACETYLTRANSFERASE-RELATED-RELATED"/>
    <property type="match status" value="1"/>
</dbReference>
<keyword evidence="5" id="KW-1185">Reference proteome</keyword>
<proteinExistence type="predicted"/>
<evidence type="ECO:0000256" key="2">
    <source>
        <dbReference type="ARBA" id="ARBA00023315"/>
    </source>
</evidence>
<dbReference type="InterPro" id="IPR050832">
    <property type="entry name" value="Bact_Acetyltransf"/>
</dbReference>
<dbReference type="InterPro" id="IPR016181">
    <property type="entry name" value="Acyl_CoA_acyltransferase"/>
</dbReference>
<evidence type="ECO:0000313" key="5">
    <source>
        <dbReference type="Proteomes" id="UP000242447"/>
    </source>
</evidence>
<evidence type="ECO:0000259" key="3">
    <source>
        <dbReference type="PROSITE" id="PS51186"/>
    </source>
</evidence>
<accession>A0A1W6NXG4</accession>
<dbReference type="EMBL" id="CP019937">
    <property type="protein sequence ID" value="ARO13790.1"/>
    <property type="molecule type" value="Genomic_DNA"/>
</dbReference>
<protein>
    <submittedName>
        <fullName evidence="4">Putative acetyltransferase</fullName>
        <ecNumber evidence="4">2.3.1.-</ecNumber>
    </submittedName>
</protein>
<dbReference type="GO" id="GO:0016747">
    <property type="term" value="F:acyltransferase activity, transferring groups other than amino-acyl groups"/>
    <property type="evidence" value="ECO:0007669"/>
    <property type="project" value="InterPro"/>
</dbReference>
<evidence type="ECO:0000313" key="4">
    <source>
        <dbReference type="EMBL" id="ARO13790.1"/>
    </source>
</evidence>